<feature type="region of interest" description="Disordered" evidence="1">
    <location>
        <begin position="511"/>
        <end position="653"/>
    </location>
</feature>
<dbReference type="GO" id="GO:0031011">
    <property type="term" value="C:Ino80 complex"/>
    <property type="evidence" value="ECO:0007669"/>
    <property type="project" value="InterPro"/>
</dbReference>
<evidence type="ECO:0000313" key="2">
    <source>
        <dbReference type="EMBL" id="CAY68536.1"/>
    </source>
</evidence>
<evidence type="ECO:0000313" key="3">
    <source>
        <dbReference type="Proteomes" id="UP000000314"/>
    </source>
</evidence>
<gene>
    <name evidence="2" type="ordered locus">PAS_FragB_0005</name>
</gene>
<dbReference type="AlphaFoldDB" id="C4QZ62"/>
<evidence type="ECO:0000256" key="1">
    <source>
        <dbReference type="SAM" id="MobiDB-lite"/>
    </source>
</evidence>
<dbReference type="RefSeq" id="XP_002490816.1">
    <property type="nucleotide sequence ID" value="XM_002490771.1"/>
</dbReference>
<dbReference type="Proteomes" id="UP000000314">
    <property type="component" value="Chromosome 1"/>
</dbReference>
<dbReference type="InParanoid" id="C4QZ62"/>
<dbReference type="GeneID" id="8197450"/>
<dbReference type="HOGENOM" id="CLU_420371_0_0_1"/>
<dbReference type="STRING" id="644223.C4QZ62"/>
<feature type="region of interest" description="Disordered" evidence="1">
    <location>
        <begin position="272"/>
        <end position="298"/>
    </location>
</feature>
<keyword evidence="3" id="KW-1185">Reference proteome</keyword>
<sequence length="766" mass="86878">MSFDPVYDSIKSNDQHRDSMKIDRLLDDEPVTDSGGLNGASELATHNVSANSEGKYASASSTLPTALPLRDPVDPLTHSEIAEAPASNAAGKVKALHRQQLATTKAKNLKKADGEPLLRKDIRFEFLMHLFINNHRIFTNDENLKLPSFFHRYKDPESGDIIEHDGRSLNFFELYLATLLKSDRLSKTLRQRIDEDINYALCVVCVCFLVNFGRFNTTINFDYEMRSQLRTYHSIPPLQVTKLTQYLGEYYVLDPIKTEQKPNEAEIVSTPNSLDFHSFSPEPDSQNRDTESPQSCVNLPDTPRLKSILKSINDTASFQPMTLEELFTGIISRVQEREGITPSETAIHNGLNVITLIFSLSSMEIQIGKLFLKGDNTEPSLFQEVFASDDISPEVKVKRFLWILIIFMESDLSFKSIRKLPFTQHEILNLKDDGSEDYYVQLSSGAKFYDLSQLYSSTLENADYRAEVYAIISSLIPPVEAPADGERNEIDADTPLEVSFGEYMRNKRKVFLQNPTDKIQERKKRKTEFKEKRKEPERRTQKRKTEKSFEEGTESAEEFPSESPASSPVKTEPKTRTDISDILNSDTDDLKNNPPKPVAKRANGKQKPSTRHKGPTEASTKITLLVDSKPTPKSGKTQTKSRQSRNKIGSGDAEEGKLLSNFIKELILYKSNAIRQLRLSDSEVAKKYLFNDDESLKVLDHLLLLTGNGDHESSKNSQETHSLVTEDSLQDVLPNDFSEYQDYGEFNRSYNGILNFVNDRLSKIYN</sequence>
<feature type="compositionally biased region" description="Basic and acidic residues" evidence="1">
    <location>
        <begin position="528"/>
        <end position="539"/>
    </location>
</feature>
<proteinExistence type="predicted"/>
<dbReference type="PANTHER" id="PTHR37287:SF1">
    <property type="entry name" value="INO EIGHTY SUBUNIT 1"/>
    <property type="match status" value="1"/>
</dbReference>
<feature type="compositionally biased region" description="Acidic residues" evidence="1">
    <location>
        <begin position="551"/>
        <end position="560"/>
    </location>
</feature>
<dbReference type="KEGG" id="ppa:PAS_FragB_0005"/>
<organism evidence="2 3">
    <name type="scientific">Komagataella phaffii (strain GS115 / ATCC 20864)</name>
    <name type="common">Yeast</name>
    <name type="synonym">Pichia pastoris</name>
    <dbReference type="NCBI Taxonomy" id="644223"/>
    <lineage>
        <taxon>Eukaryota</taxon>
        <taxon>Fungi</taxon>
        <taxon>Dikarya</taxon>
        <taxon>Ascomycota</taxon>
        <taxon>Saccharomycotina</taxon>
        <taxon>Pichiomycetes</taxon>
        <taxon>Pichiales</taxon>
        <taxon>Pichiaceae</taxon>
        <taxon>Komagataella</taxon>
    </lineage>
</organism>
<dbReference type="EMBL" id="FN392319">
    <property type="protein sequence ID" value="CAY68536.1"/>
    <property type="molecule type" value="Genomic_DNA"/>
</dbReference>
<dbReference type="eggNOG" id="ENOG502QVDM">
    <property type="taxonomic scope" value="Eukaryota"/>
</dbReference>
<dbReference type="OrthoDB" id="5413003at2759"/>
<protein>
    <submittedName>
        <fullName evidence="2">Ino eighty subunit 1</fullName>
    </submittedName>
</protein>
<dbReference type="InterPro" id="IPR038014">
    <property type="entry name" value="Ies1"/>
</dbReference>
<dbReference type="PANTHER" id="PTHR37287">
    <property type="entry name" value="INO EIGHTY SUBUNIT 1"/>
    <property type="match status" value="1"/>
</dbReference>
<name>C4QZ62_KOMPG</name>
<feature type="compositionally biased region" description="Basic residues" evidence="1">
    <location>
        <begin position="598"/>
        <end position="613"/>
    </location>
</feature>
<accession>C4QZ62</accession>
<reference evidence="2 3" key="1">
    <citation type="journal article" date="2009" name="Nat. Biotechnol.">
        <title>Genome sequence of the recombinant protein production host Pichia pastoris.</title>
        <authorList>
            <person name="De Schutter K."/>
            <person name="Lin Y.C."/>
            <person name="Tiels P."/>
            <person name="Van Hecke A."/>
            <person name="Glinka S."/>
            <person name="Weber-Lehmann J."/>
            <person name="Rouze P."/>
            <person name="Van de Peer Y."/>
            <person name="Callewaert N."/>
        </authorList>
    </citation>
    <scope>NUCLEOTIDE SEQUENCE [LARGE SCALE GENOMIC DNA]</scope>
    <source>
        <strain evidence="3">GS115 / ATCC 20864</strain>
    </source>
</reference>